<accession>A0ABZ0QSK3</accession>
<organism evidence="4 5">
    <name type="scientific">Thermaerobacter composti</name>
    <dbReference type="NCBI Taxonomy" id="554949"/>
    <lineage>
        <taxon>Bacteria</taxon>
        <taxon>Bacillati</taxon>
        <taxon>Bacillota</taxon>
        <taxon>Clostridia</taxon>
        <taxon>Eubacteriales</taxon>
        <taxon>Clostridiales Family XVII. Incertae Sedis</taxon>
        <taxon>Thermaerobacter</taxon>
    </lineage>
</organism>
<feature type="domain" description="FAD dependent oxidoreductase" evidence="3">
    <location>
        <begin position="3"/>
        <end position="412"/>
    </location>
</feature>
<evidence type="ECO:0000313" key="5">
    <source>
        <dbReference type="Proteomes" id="UP001304683"/>
    </source>
</evidence>
<dbReference type="Pfam" id="PF01266">
    <property type="entry name" value="DAO"/>
    <property type="match status" value="1"/>
</dbReference>
<evidence type="ECO:0000313" key="4">
    <source>
        <dbReference type="EMBL" id="WPD20299.1"/>
    </source>
</evidence>
<dbReference type="Gene3D" id="3.30.9.10">
    <property type="entry name" value="D-Amino Acid Oxidase, subunit A, domain 2"/>
    <property type="match status" value="2"/>
</dbReference>
<reference evidence="4 5" key="1">
    <citation type="submission" date="2023-08" db="EMBL/GenBank/DDBJ databases">
        <title>Genome sequence of Thermaerobacter compostii strain Ins1, a spore-forming filamentous bacterium isolated from a deep geothermal reservoir.</title>
        <authorList>
            <person name="Bregnard D."/>
            <person name="Gonzalez D."/>
            <person name="Junier P."/>
        </authorList>
    </citation>
    <scope>NUCLEOTIDE SEQUENCE [LARGE SCALE GENOMIC DNA]</scope>
    <source>
        <strain evidence="4 5">Ins1</strain>
    </source>
</reference>
<dbReference type="InterPro" id="IPR006076">
    <property type="entry name" value="FAD-dep_OxRdtase"/>
</dbReference>
<gene>
    <name evidence="4" type="ORF">Q5761_07995</name>
</gene>
<evidence type="ECO:0000256" key="1">
    <source>
        <dbReference type="ARBA" id="ARBA00023002"/>
    </source>
</evidence>
<dbReference type="EMBL" id="CP132508">
    <property type="protein sequence ID" value="WPD20299.1"/>
    <property type="molecule type" value="Genomic_DNA"/>
</dbReference>
<dbReference type="PANTHER" id="PTHR13847">
    <property type="entry name" value="SARCOSINE DEHYDROGENASE-RELATED"/>
    <property type="match status" value="1"/>
</dbReference>
<keyword evidence="1 4" id="KW-0560">Oxidoreductase</keyword>
<feature type="region of interest" description="Disordered" evidence="2">
    <location>
        <begin position="95"/>
        <end position="146"/>
    </location>
</feature>
<dbReference type="PANTHER" id="PTHR13847:SF287">
    <property type="entry name" value="FAD-DEPENDENT OXIDOREDUCTASE DOMAIN-CONTAINING PROTEIN 1"/>
    <property type="match status" value="1"/>
</dbReference>
<evidence type="ECO:0000259" key="3">
    <source>
        <dbReference type="Pfam" id="PF01266"/>
    </source>
</evidence>
<dbReference type="SUPFAM" id="SSF51905">
    <property type="entry name" value="FAD/NAD(P)-binding domain"/>
    <property type="match status" value="1"/>
</dbReference>
<evidence type="ECO:0000256" key="2">
    <source>
        <dbReference type="SAM" id="MobiDB-lite"/>
    </source>
</evidence>
<name>A0ABZ0QSK3_9FIRM</name>
<dbReference type="GO" id="GO:0016491">
    <property type="term" value="F:oxidoreductase activity"/>
    <property type="evidence" value="ECO:0007669"/>
    <property type="project" value="UniProtKB-KW"/>
</dbReference>
<dbReference type="EC" id="1.-.-.-" evidence="4"/>
<sequence length="455" mass="47125">MEIVVVGAGIVGLEVAWHLREAGIRRLAVIDRGAAGRGATAHGAGLLSHFAWNPLDARLVRRSAELYASQQAELGGSFFRVTGSYVVVGAPTEPGAAAASADGDGEGTRVGPRDPGQGGDAARHATGRGGLPPTGAVGDAPQGRTAPATEEVIRRLRRRVAMLRAVGVAVEAVDPAAGIAAVPAWNWDDIAAAWFLPHDGALLPGDGAQLLARRLRQREVKVLEGSPVRELATGSGPGGPAVAGVHTAEGPVAADVVVVAAGVWTRSLLRTAGLDAPIKPYRTQLSLWALPEGIDPDDVPPLHDVTGAYYWLPRQGLLAVGDGTGLVEEDPDAFRRDPDPEFLAASRRRLEHRMPAARGAEAVGGWAHLCDATPDRRPLLGPYGGVAGLHLAVGFNGFGVMRAPAVGELVAAFVLGEEPALGGEPVAGIESLRADRFDGFVDFPIGQGFNTVDAD</sequence>
<proteinExistence type="predicted"/>
<keyword evidence="5" id="KW-1185">Reference proteome</keyword>
<dbReference type="Gene3D" id="3.50.50.60">
    <property type="entry name" value="FAD/NAD(P)-binding domain"/>
    <property type="match status" value="2"/>
</dbReference>
<protein>
    <submittedName>
        <fullName evidence="4">FAD-binding oxidoreductase</fullName>
        <ecNumber evidence="4">1.-.-.-</ecNumber>
    </submittedName>
</protein>
<dbReference type="RefSeq" id="WP_318751633.1">
    <property type="nucleotide sequence ID" value="NZ_CP132508.1"/>
</dbReference>
<dbReference type="Proteomes" id="UP001304683">
    <property type="component" value="Chromosome"/>
</dbReference>
<dbReference type="InterPro" id="IPR036188">
    <property type="entry name" value="FAD/NAD-bd_sf"/>
</dbReference>